<reference evidence="1" key="1">
    <citation type="submission" date="2023-07" db="EMBL/GenBank/DDBJ databases">
        <title>Black Yeasts Isolated from many extreme environments.</title>
        <authorList>
            <person name="Coleine C."/>
            <person name="Stajich J.E."/>
            <person name="Selbmann L."/>
        </authorList>
    </citation>
    <scope>NUCLEOTIDE SEQUENCE</scope>
    <source>
        <strain evidence="1">CCFEE 5714</strain>
    </source>
</reference>
<organism evidence="1 2">
    <name type="scientific">Vermiconidia calcicola</name>
    <dbReference type="NCBI Taxonomy" id="1690605"/>
    <lineage>
        <taxon>Eukaryota</taxon>
        <taxon>Fungi</taxon>
        <taxon>Dikarya</taxon>
        <taxon>Ascomycota</taxon>
        <taxon>Pezizomycotina</taxon>
        <taxon>Dothideomycetes</taxon>
        <taxon>Dothideomycetidae</taxon>
        <taxon>Mycosphaerellales</taxon>
        <taxon>Extremaceae</taxon>
        <taxon>Vermiconidia</taxon>
    </lineage>
</organism>
<dbReference type="EMBL" id="JAUTXU010000089">
    <property type="protein sequence ID" value="KAK3709830.1"/>
    <property type="molecule type" value="Genomic_DNA"/>
</dbReference>
<gene>
    <name evidence="1" type="ORF">LTR37_010658</name>
</gene>
<dbReference type="Proteomes" id="UP001281147">
    <property type="component" value="Unassembled WGS sequence"/>
</dbReference>
<proteinExistence type="predicted"/>
<name>A0ACC3N5K1_9PEZI</name>
<accession>A0ACC3N5K1</accession>
<sequence>MSDRQARSRRRLCNYDRTPVRFRRTSQVWADDNEEETASDITSPSGASAGNEGLAVDRRLLLFTSGALNVENYHMQRRNAFSGPSPEELRHHTHLRSVNEWLNGFPSEAEMDSVHYVDGVSDGVSSSRPSDSDRRVALQTIAEEPEDEGIDTASDDIWNTSNSLPNVARTSSVQHADTVTEASTRRLFEDDNYITALETIAEESEDVESVDVIIEVESEQWVVDMRGWTWPNGTRRRPRSDDESS</sequence>
<comment type="caution">
    <text evidence="1">The sequence shown here is derived from an EMBL/GenBank/DDBJ whole genome shotgun (WGS) entry which is preliminary data.</text>
</comment>
<keyword evidence="2" id="KW-1185">Reference proteome</keyword>
<protein>
    <submittedName>
        <fullName evidence="1">Uncharacterized protein</fullName>
    </submittedName>
</protein>
<evidence type="ECO:0000313" key="1">
    <source>
        <dbReference type="EMBL" id="KAK3709830.1"/>
    </source>
</evidence>
<evidence type="ECO:0000313" key="2">
    <source>
        <dbReference type="Proteomes" id="UP001281147"/>
    </source>
</evidence>